<feature type="transmembrane region" description="Helical" evidence="8">
    <location>
        <begin position="21"/>
        <end position="41"/>
    </location>
</feature>
<dbReference type="InterPro" id="IPR027417">
    <property type="entry name" value="P-loop_NTPase"/>
</dbReference>
<keyword evidence="2" id="KW-0813">Transport</keyword>
<evidence type="ECO:0000256" key="1">
    <source>
        <dbReference type="ARBA" id="ARBA00004141"/>
    </source>
</evidence>
<dbReference type="PANTHER" id="PTHR43394:SF1">
    <property type="entry name" value="ATP-BINDING CASSETTE SUB-FAMILY B MEMBER 10, MITOCHONDRIAL"/>
    <property type="match status" value="1"/>
</dbReference>
<keyword evidence="4" id="KW-0547">Nucleotide-binding</keyword>
<evidence type="ECO:0008006" key="12">
    <source>
        <dbReference type="Google" id="ProtNLM"/>
    </source>
</evidence>
<evidence type="ECO:0000256" key="4">
    <source>
        <dbReference type="ARBA" id="ARBA00022741"/>
    </source>
</evidence>
<dbReference type="Gene3D" id="1.20.1560.10">
    <property type="entry name" value="ABC transporter type 1, transmembrane domain"/>
    <property type="match status" value="1"/>
</dbReference>
<dbReference type="Gene3D" id="3.40.50.300">
    <property type="entry name" value="P-loop containing nucleotide triphosphate hydrolases"/>
    <property type="match status" value="1"/>
</dbReference>
<evidence type="ECO:0000256" key="6">
    <source>
        <dbReference type="ARBA" id="ARBA00022989"/>
    </source>
</evidence>
<dbReference type="SMART" id="SM00382">
    <property type="entry name" value="AAA"/>
    <property type="match status" value="1"/>
</dbReference>
<comment type="subcellular location">
    <subcellularLocation>
        <location evidence="1">Membrane</location>
        <topology evidence="1">Multi-pass membrane protein</topology>
    </subcellularLocation>
</comment>
<dbReference type="InterPro" id="IPR003439">
    <property type="entry name" value="ABC_transporter-like_ATP-bd"/>
</dbReference>
<dbReference type="GO" id="GO:0005524">
    <property type="term" value="F:ATP binding"/>
    <property type="evidence" value="ECO:0007669"/>
    <property type="project" value="UniProtKB-KW"/>
</dbReference>
<feature type="domain" description="ABC transporter" evidence="9">
    <location>
        <begin position="229"/>
        <end position="463"/>
    </location>
</feature>
<dbReference type="InterPro" id="IPR011527">
    <property type="entry name" value="ABC1_TM_dom"/>
</dbReference>
<dbReference type="InterPro" id="IPR039421">
    <property type="entry name" value="Type_1_exporter"/>
</dbReference>
<dbReference type="InterPro" id="IPR017871">
    <property type="entry name" value="ABC_transporter-like_CS"/>
</dbReference>
<dbReference type="GO" id="GO:0016020">
    <property type="term" value="C:membrane"/>
    <property type="evidence" value="ECO:0007669"/>
    <property type="project" value="UniProtKB-SubCell"/>
</dbReference>
<name>A0A382FYY4_9ZZZZ</name>
<dbReference type="PROSITE" id="PS00211">
    <property type="entry name" value="ABC_TRANSPORTER_1"/>
    <property type="match status" value="1"/>
</dbReference>
<evidence type="ECO:0000256" key="7">
    <source>
        <dbReference type="ARBA" id="ARBA00023136"/>
    </source>
</evidence>
<dbReference type="InterPro" id="IPR036640">
    <property type="entry name" value="ABC1_TM_sf"/>
</dbReference>
<feature type="transmembrane region" description="Helical" evidence="8">
    <location>
        <begin position="144"/>
        <end position="161"/>
    </location>
</feature>
<dbReference type="GO" id="GO:0015421">
    <property type="term" value="F:ABC-type oligopeptide transporter activity"/>
    <property type="evidence" value="ECO:0007669"/>
    <property type="project" value="TreeGrafter"/>
</dbReference>
<evidence type="ECO:0000256" key="2">
    <source>
        <dbReference type="ARBA" id="ARBA00022448"/>
    </source>
</evidence>
<dbReference type="SUPFAM" id="SSF90123">
    <property type="entry name" value="ABC transporter transmembrane region"/>
    <property type="match status" value="1"/>
</dbReference>
<dbReference type="PANTHER" id="PTHR43394">
    <property type="entry name" value="ATP-DEPENDENT PERMEASE MDL1, MITOCHONDRIAL"/>
    <property type="match status" value="1"/>
</dbReference>
<dbReference type="AlphaFoldDB" id="A0A382FYY4"/>
<evidence type="ECO:0000259" key="10">
    <source>
        <dbReference type="PROSITE" id="PS50929"/>
    </source>
</evidence>
<dbReference type="InterPro" id="IPR003593">
    <property type="entry name" value="AAA+_ATPase"/>
</dbReference>
<feature type="domain" description="ABC transmembrane type-1" evidence="10">
    <location>
        <begin position="1"/>
        <end position="194"/>
    </location>
</feature>
<evidence type="ECO:0000256" key="5">
    <source>
        <dbReference type="ARBA" id="ARBA00022840"/>
    </source>
</evidence>
<dbReference type="Pfam" id="PF00664">
    <property type="entry name" value="ABC_membrane"/>
    <property type="match status" value="1"/>
</dbReference>
<keyword evidence="7 8" id="KW-0472">Membrane</keyword>
<dbReference type="EMBL" id="UINC01052469">
    <property type="protein sequence ID" value="SVB67832.1"/>
    <property type="molecule type" value="Genomic_DNA"/>
</dbReference>
<keyword evidence="5" id="KW-0067">ATP-binding</keyword>
<dbReference type="CDD" id="cd07346">
    <property type="entry name" value="ABC_6TM_exporters"/>
    <property type="match status" value="1"/>
</dbReference>
<dbReference type="FunFam" id="3.40.50.300:FF:000287">
    <property type="entry name" value="Multidrug ABC transporter ATP-binding protein"/>
    <property type="match status" value="1"/>
</dbReference>
<dbReference type="SUPFAM" id="SSF52540">
    <property type="entry name" value="P-loop containing nucleoside triphosphate hydrolases"/>
    <property type="match status" value="1"/>
</dbReference>
<feature type="transmembrane region" description="Helical" evidence="8">
    <location>
        <begin position="47"/>
        <end position="71"/>
    </location>
</feature>
<evidence type="ECO:0000256" key="3">
    <source>
        <dbReference type="ARBA" id="ARBA00022692"/>
    </source>
</evidence>
<proteinExistence type="predicted"/>
<protein>
    <recommendedName>
        <fullName evidence="12">ABC transporter ATP-binding protein</fullName>
    </recommendedName>
</protein>
<dbReference type="GO" id="GO:0016887">
    <property type="term" value="F:ATP hydrolysis activity"/>
    <property type="evidence" value="ECO:0007669"/>
    <property type="project" value="InterPro"/>
</dbReference>
<accession>A0A382FYY4</accession>
<organism evidence="11">
    <name type="scientific">marine metagenome</name>
    <dbReference type="NCBI Taxonomy" id="408172"/>
    <lineage>
        <taxon>unclassified sequences</taxon>
        <taxon>metagenomes</taxon>
        <taxon>ecological metagenomes</taxon>
    </lineage>
</organism>
<keyword evidence="3 8" id="KW-0812">Transmembrane</keyword>
<gene>
    <name evidence="11" type="ORF">METZ01_LOCUS220686</name>
</gene>
<evidence type="ECO:0000256" key="8">
    <source>
        <dbReference type="SAM" id="Phobius"/>
    </source>
</evidence>
<evidence type="ECO:0000313" key="11">
    <source>
        <dbReference type="EMBL" id="SVB67832.1"/>
    </source>
</evidence>
<dbReference type="PROSITE" id="PS50929">
    <property type="entry name" value="ABC_TM1F"/>
    <property type="match status" value="1"/>
</dbReference>
<dbReference type="PROSITE" id="PS50893">
    <property type="entry name" value="ABC_TRANSPORTER_2"/>
    <property type="match status" value="1"/>
</dbReference>
<feature type="non-terminal residue" evidence="11">
    <location>
        <position position="1"/>
    </location>
</feature>
<dbReference type="Pfam" id="PF00005">
    <property type="entry name" value="ABC_tran"/>
    <property type="match status" value="1"/>
</dbReference>
<reference evidence="11" key="1">
    <citation type="submission" date="2018-05" db="EMBL/GenBank/DDBJ databases">
        <authorList>
            <person name="Lanie J.A."/>
            <person name="Ng W.-L."/>
            <person name="Kazmierczak K.M."/>
            <person name="Andrzejewski T.M."/>
            <person name="Davidsen T.M."/>
            <person name="Wayne K.J."/>
            <person name="Tettelin H."/>
            <person name="Glass J.I."/>
            <person name="Rusch D."/>
            <person name="Podicherti R."/>
            <person name="Tsui H.-C.T."/>
            <person name="Winkler M.E."/>
        </authorList>
    </citation>
    <scope>NUCLEOTIDE SEQUENCE</scope>
</reference>
<evidence type="ECO:0000259" key="9">
    <source>
        <dbReference type="PROSITE" id="PS50893"/>
    </source>
</evidence>
<sequence>YYESRTSGEIISRMMNDVNAVTSLLTGTVLNTVISSFKAVALLGVLFYYNVTVATVAIAVLPLHFLGYFFFRARISHLSWKSSEKMSQIYGKVSEVLGAIKMVKSHSGERRESRSLISQMRESYEIDLHSGNLSKVWGQATGNISYVGEVLVMLVCGFAVLGQELTLQEYIMLMSYVGMLYAPISELIGVVQQILPAKVGILRVFEVLDTAPEVVDLPDGLRGTLRGDIEFRNVSFAYAQGDQVLRNISFAAQNGEVVAFVGPSGSGKTTIANLIVRFYDRNEGQILIDGRDIQKYQLRTLRDQTSMVLQETYLFRGTLLDNIRYGKPDATIEEIEAAARQANAHEFICTLPDGYRSILGSNGTRLSGGQRQRIAIARALIRDPRILILDEATSALDTVSEAKVQEALQHLMKDRTTFIIAHRLSTIKNADKIVVLNEGRVEQIGSHEALFAEDGLYRELYDPEWAKKRSKLREERIRRLAEVA</sequence>
<keyword evidence="6 8" id="KW-1133">Transmembrane helix</keyword>